<organism evidence="3 4">
    <name type="scientific">Hevea brasiliensis</name>
    <name type="common">Para rubber tree</name>
    <name type="synonym">Siphonia brasiliensis</name>
    <dbReference type="NCBI Taxonomy" id="3981"/>
    <lineage>
        <taxon>Eukaryota</taxon>
        <taxon>Viridiplantae</taxon>
        <taxon>Streptophyta</taxon>
        <taxon>Embryophyta</taxon>
        <taxon>Tracheophyta</taxon>
        <taxon>Spermatophyta</taxon>
        <taxon>Magnoliopsida</taxon>
        <taxon>eudicotyledons</taxon>
        <taxon>Gunneridae</taxon>
        <taxon>Pentapetalae</taxon>
        <taxon>rosids</taxon>
        <taxon>fabids</taxon>
        <taxon>Malpighiales</taxon>
        <taxon>Euphorbiaceae</taxon>
        <taxon>Crotonoideae</taxon>
        <taxon>Micrandreae</taxon>
        <taxon>Hevea</taxon>
    </lineage>
</organism>
<dbReference type="Proteomes" id="UP001174677">
    <property type="component" value="Chromosome 2"/>
</dbReference>
<dbReference type="PANTHER" id="PTHR33463">
    <property type="entry name" value="NB-ARC DOMAIN-CONTAINING PROTEIN-RELATED"/>
    <property type="match status" value="1"/>
</dbReference>
<evidence type="ECO:0000313" key="3">
    <source>
        <dbReference type="EMBL" id="KAJ9186474.1"/>
    </source>
</evidence>
<accession>A0ABQ9N6M4</accession>
<gene>
    <name evidence="3" type="ORF">P3X46_002043</name>
</gene>
<dbReference type="EMBL" id="JARPOI010000002">
    <property type="protein sequence ID" value="KAJ9186474.1"/>
    <property type="molecule type" value="Genomic_DNA"/>
</dbReference>
<evidence type="ECO:0000256" key="1">
    <source>
        <dbReference type="ARBA" id="ARBA00022821"/>
    </source>
</evidence>
<dbReference type="Gene3D" id="3.80.10.10">
    <property type="entry name" value="Ribonuclease Inhibitor"/>
    <property type="match status" value="1"/>
</dbReference>
<dbReference type="InterPro" id="IPR050905">
    <property type="entry name" value="Plant_NBS-LRR"/>
</dbReference>
<dbReference type="InterPro" id="IPR057135">
    <property type="entry name" value="At4g27190-like_LRR"/>
</dbReference>
<evidence type="ECO:0000313" key="4">
    <source>
        <dbReference type="Proteomes" id="UP001174677"/>
    </source>
</evidence>
<feature type="domain" description="Disease resistance protein At4g27190-like leucine-rich repeats" evidence="2">
    <location>
        <begin position="4"/>
        <end position="52"/>
    </location>
</feature>
<dbReference type="SUPFAM" id="SSF52047">
    <property type="entry name" value="RNI-like"/>
    <property type="match status" value="1"/>
</dbReference>
<dbReference type="Pfam" id="PF23247">
    <property type="entry name" value="LRR_RPS2"/>
    <property type="match status" value="1"/>
</dbReference>
<proteinExistence type="predicted"/>
<sequence>MKHIRKSPSELLHLHNLQTVKIESCRKLKVIFRAFVAQGLGQLKQLDLFDCDELEAIVAERQEGEETIDNVMFSQLIELSLRKLINLKAFCMDNLPFKFSSLEMVKVHKCPKLKTFAASDGNQSTTELKVIKVNNNDIKLNGIDLNIVIQNHNKKDVCAFIILIVFNML</sequence>
<protein>
    <recommendedName>
        <fullName evidence="2">Disease resistance protein At4g27190-like leucine-rich repeats domain-containing protein</fullName>
    </recommendedName>
</protein>
<dbReference type="InterPro" id="IPR032675">
    <property type="entry name" value="LRR_dom_sf"/>
</dbReference>
<reference evidence="3" key="1">
    <citation type="journal article" date="2023" name="Plant Biotechnol. J.">
        <title>Chromosome-level wild Hevea brasiliensis genome provides new tools for genomic-assisted breeding and valuable loci to elevate rubber yield.</title>
        <authorList>
            <person name="Cheng H."/>
            <person name="Song X."/>
            <person name="Hu Y."/>
            <person name="Wu T."/>
            <person name="Yang Q."/>
            <person name="An Z."/>
            <person name="Feng S."/>
            <person name="Deng Z."/>
            <person name="Wu W."/>
            <person name="Zeng X."/>
            <person name="Tu M."/>
            <person name="Wang X."/>
            <person name="Huang H."/>
        </authorList>
    </citation>
    <scope>NUCLEOTIDE SEQUENCE</scope>
    <source>
        <strain evidence="3">MT/VB/25A 57/8</strain>
    </source>
</reference>
<dbReference type="PANTHER" id="PTHR33463:SF145">
    <property type="entry name" value="NB-ARC DOMAIN-CONTAINING PROTEIN"/>
    <property type="match status" value="1"/>
</dbReference>
<comment type="caution">
    <text evidence="3">The sequence shown here is derived from an EMBL/GenBank/DDBJ whole genome shotgun (WGS) entry which is preliminary data.</text>
</comment>
<evidence type="ECO:0000259" key="2">
    <source>
        <dbReference type="Pfam" id="PF23247"/>
    </source>
</evidence>
<keyword evidence="1" id="KW-0611">Plant defense</keyword>
<name>A0ABQ9N6M4_HEVBR</name>
<keyword evidence="4" id="KW-1185">Reference proteome</keyword>